<evidence type="ECO:0000256" key="1">
    <source>
        <dbReference type="ARBA" id="ARBA00022723"/>
    </source>
</evidence>
<keyword evidence="1" id="KW-0479">Metal-binding</keyword>
<dbReference type="SUPFAM" id="SSF49899">
    <property type="entry name" value="Concanavalin A-like lectins/glucanases"/>
    <property type="match status" value="1"/>
</dbReference>
<dbReference type="AlphaFoldDB" id="A0A673AE83"/>
<dbReference type="InterPro" id="IPR011029">
    <property type="entry name" value="DEATH-like_dom_sf"/>
</dbReference>
<proteinExistence type="predicted"/>
<dbReference type="GO" id="GO:0008270">
    <property type="term" value="F:zinc ion binding"/>
    <property type="evidence" value="ECO:0007669"/>
    <property type="project" value="UniProtKB-KW"/>
</dbReference>
<feature type="domain" description="Pyrin" evidence="6">
    <location>
        <begin position="1"/>
        <end position="89"/>
    </location>
</feature>
<feature type="domain" description="B30.2/SPRY" evidence="5">
    <location>
        <begin position="112"/>
        <end position="304"/>
    </location>
</feature>
<evidence type="ECO:0000256" key="2">
    <source>
        <dbReference type="ARBA" id="ARBA00022771"/>
    </source>
</evidence>
<dbReference type="InterPro" id="IPR001875">
    <property type="entry name" value="DED_dom"/>
</dbReference>
<dbReference type="InterPro" id="IPR003877">
    <property type="entry name" value="SPRY_dom"/>
</dbReference>
<dbReference type="PROSITE" id="PS50168">
    <property type="entry name" value="DED"/>
    <property type="match status" value="1"/>
</dbReference>
<reference evidence="7" key="3">
    <citation type="submission" date="2025-09" db="UniProtKB">
        <authorList>
            <consortium name="Ensembl"/>
        </authorList>
    </citation>
    <scope>IDENTIFICATION</scope>
</reference>
<dbReference type="SMART" id="SM00449">
    <property type="entry name" value="SPRY"/>
    <property type="match status" value="1"/>
</dbReference>
<reference evidence="7" key="2">
    <citation type="submission" date="2025-08" db="UniProtKB">
        <authorList>
            <consortium name="Ensembl"/>
        </authorList>
    </citation>
    <scope>IDENTIFICATION</scope>
</reference>
<dbReference type="OrthoDB" id="9903688at2759"/>
<evidence type="ECO:0000259" key="5">
    <source>
        <dbReference type="PROSITE" id="PS50188"/>
    </source>
</evidence>
<dbReference type="Pfam" id="PF13765">
    <property type="entry name" value="PRY"/>
    <property type="match status" value="1"/>
</dbReference>
<dbReference type="Gene3D" id="2.60.120.920">
    <property type="match status" value="1"/>
</dbReference>
<accession>A0A673AE83</accession>
<dbReference type="GeneID" id="115415570"/>
<dbReference type="InterPro" id="IPR051051">
    <property type="entry name" value="E3_ubiq-ligase_TRIM/RNF"/>
</dbReference>
<dbReference type="Pfam" id="PF00622">
    <property type="entry name" value="SPRY"/>
    <property type="match status" value="1"/>
</dbReference>
<dbReference type="InParanoid" id="A0A673AE83"/>
<keyword evidence="2" id="KW-0863">Zinc-finger</keyword>
<keyword evidence="3" id="KW-0862">Zinc</keyword>
<dbReference type="Pfam" id="PF02758">
    <property type="entry name" value="PYRIN"/>
    <property type="match status" value="1"/>
</dbReference>
<gene>
    <name evidence="7" type="primary">LOC115415570</name>
</gene>
<evidence type="ECO:0000259" key="4">
    <source>
        <dbReference type="PROSITE" id="PS50168"/>
    </source>
</evidence>
<dbReference type="RefSeq" id="XP_029985055.1">
    <property type="nucleotide sequence ID" value="XM_030129195.1"/>
</dbReference>
<keyword evidence="8" id="KW-1185">Reference proteome</keyword>
<dbReference type="Proteomes" id="UP000472271">
    <property type="component" value="Chromosome 24"/>
</dbReference>
<dbReference type="SUPFAM" id="SSF47986">
    <property type="entry name" value="DEATH domain"/>
    <property type="match status" value="1"/>
</dbReference>
<evidence type="ECO:0000313" key="7">
    <source>
        <dbReference type="Ensembl" id="ENSSORP00005027569.1"/>
    </source>
</evidence>
<dbReference type="Gene3D" id="1.10.533.10">
    <property type="entry name" value="Death Domain, Fas"/>
    <property type="match status" value="1"/>
</dbReference>
<dbReference type="InterPro" id="IPR043136">
    <property type="entry name" value="B30.2/SPRY_sf"/>
</dbReference>
<evidence type="ECO:0000313" key="8">
    <source>
        <dbReference type="Proteomes" id="UP000472271"/>
    </source>
</evidence>
<evidence type="ECO:0000256" key="3">
    <source>
        <dbReference type="ARBA" id="ARBA00022833"/>
    </source>
</evidence>
<dbReference type="PROSITE" id="PS50188">
    <property type="entry name" value="B302_SPRY"/>
    <property type="match status" value="1"/>
</dbReference>
<feature type="domain" description="DED" evidence="4">
    <location>
        <begin position="1"/>
        <end position="85"/>
    </location>
</feature>
<organism evidence="7 8">
    <name type="scientific">Sphaeramia orbicularis</name>
    <name type="common">orbiculate cardinalfish</name>
    <dbReference type="NCBI Taxonomy" id="375764"/>
    <lineage>
        <taxon>Eukaryota</taxon>
        <taxon>Metazoa</taxon>
        <taxon>Chordata</taxon>
        <taxon>Craniata</taxon>
        <taxon>Vertebrata</taxon>
        <taxon>Euteleostomi</taxon>
        <taxon>Actinopterygii</taxon>
        <taxon>Neopterygii</taxon>
        <taxon>Teleostei</taxon>
        <taxon>Neoteleostei</taxon>
        <taxon>Acanthomorphata</taxon>
        <taxon>Gobiaria</taxon>
        <taxon>Kurtiformes</taxon>
        <taxon>Apogonoidei</taxon>
        <taxon>Apogonidae</taxon>
        <taxon>Apogoninae</taxon>
        <taxon>Sphaeramia</taxon>
    </lineage>
</organism>
<dbReference type="SMART" id="SM01289">
    <property type="entry name" value="PYRIN"/>
    <property type="match status" value="1"/>
</dbReference>
<dbReference type="InterPro" id="IPR004020">
    <property type="entry name" value="DAPIN"/>
</dbReference>
<protein>
    <submittedName>
        <fullName evidence="7">Neoverrucotoxin subunit beta-like</fullName>
    </submittedName>
</protein>
<reference evidence="7" key="1">
    <citation type="submission" date="2019-06" db="EMBL/GenBank/DDBJ databases">
        <authorList>
            <consortium name="Wellcome Sanger Institute Data Sharing"/>
        </authorList>
    </citation>
    <scope>NUCLEOTIDE SEQUENCE [LARGE SCALE GENOMIC DNA]</scope>
</reference>
<dbReference type="GO" id="GO:0005737">
    <property type="term" value="C:cytoplasm"/>
    <property type="evidence" value="ECO:0007669"/>
    <property type="project" value="UniProtKB-ARBA"/>
</dbReference>
<evidence type="ECO:0000259" key="6">
    <source>
        <dbReference type="PROSITE" id="PS50824"/>
    </source>
</evidence>
<dbReference type="PANTHER" id="PTHR25465:SF14">
    <property type="entry name" value="E3 UBIQUITIN-PROTEIN LIGASE TRIM65"/>
    <property type="match status" value="1"/>
</dbReference>
<dbReference type="InterPro" id="IPR013320">
    <property type="entry name" value="ConA-like_dom_sf"/>
</dbReference>
<dbReference type="PANTHER" id="PTHR25465">
    <property type="entry name" value="B-BOX DOMAIN CONTAINING"/>
    <property type="match status" value="1"/>
</dbReference>
<sequence length="304" mass="34480">MEKQVLFGILNELSNEEFETFKWFLKDRSFLKNFPAIPNTKLTETKLPIHLVDVMVQTYVKNAIEVTRMTLKVINRQDLLEQLPESMPEPAGASRLNPAVAECGPHRMDTGRVDRSGSQMSKPGLKKYFYEMILDINSAHRFLKLSHNNRKAECASEVIQPYPDHPDRFDIWCQVLCSTALTSRCYWEVEWSGEVQIAVTYRGINRKGGSHDCVVGENPQSWSLWCSADGHSVRHNKIKSILPHSSLSSGRIAVDLDYSAGSLSFYKVSSGDLIHLHTYNTTFTEPLYAGFWFGPRSSVSLCDV</sequence>
<dbReference type="Ensembl" id="ENSSORT00005028358.1">
    <property type="protein sequence ID" value="ENSSORP00005027569.1"/>
    <property type="gene ID" value="ENSSORG00005013168.1"/>
</dbReference>
<name>A0A673AE83_9TELE</name>
<dbReference type="InterPro" id="IPR001870">
    <property type="entry name" value="B30.2/SPRY"/>
</dbReference>
<dbReference type="GO" id="GO:0042981">
    <property type="term" value="P:regulation of apoptotic process"/>
    <property type="evidence" value="ECO:0007669"/>
    <property type="project" value="InterPro"/>
</dbReference>
<dbReference type="SMART" id="SM00589">
    <property type="entry name" value="PRY"/>
    <property type="match status" value="1"/>
</dbReference>
<dbReference type="InterPro" id="IPR006574">
    <property type="entry name" value="PRY"/>
</dbReference>
<dbReference type="PROSITE" id="PS50824">
    <property type="entry name" value="DAPIN"/>
    <property type="match status" value="1"/>
</dbReference>
<dbReference type="CDD" id="cd16040">
    <property type="entry name" value="SPRY_PRY_SNTX"/>
    <property type="match status" value="1"/>
</dbReference>